<dbReference type="FunFam" id="3.40.50.300:FF:001332">
    <property type="entry name" value="Similar to ABC transporter"/>
    <property type="match status" value="1"/>
</dbReference>
<dbReference type="PANTHER" id="PTHR43158">
    <property type="entry name" value="SKFA PEPTIDE EXPORT ATP-BINDING PROTEIN SKFE"/>
    <property type="match status" value="1"/>
</dbReference>
<sequence length="287" mass="32118">MSSAVEVKNLNFSHAPDLPLSLANLNLKLPNRSATLLVGANGAGKSTLLRLLAGKRIAPAGTVFINGQDPFREHSPGITYLGTEWANNPVVRNDIKVSHLLASIGAEHYPERRDQLMKILDVDLQWRMNQVSDGERRRVQLIMGLMRPWTILLLDEVTVDLDVLARSDLLAFLKEETQQRDCTIVYATHIFDGLASWPTHLVHMTLGQILSVGPPEEFLPAVADRNDKANSALLELCLRWLTEDRDERGNRGAEKRMTWDDIPDEEKAGDVKDSSVFTAYFKATRAQ</sequence>
<dbReference type="PROSITE" id="PS50893">
    <property type="entry name" value="ABC_TRANSPORTER_2"/>
    <property type="match status" value="1"/>
</dbReference>
<protein>
    <recommendedName>
        <fullName evidence="4">ABC transporter domain-containing protein</fullName>
    </recommendedName>
</protein>
<evidence type="ECO:0000256" key="1">
    <source>
        <dbReference type="ARBA" id="ARBA00022741"/>
    </source>
</evidence>
<accession>A0A1Y2F0N6</accession>
<dbReference type="Gene3D" id="3.40.50.300">
    <property type="entry name" value="P-loop containing nucleotide triphosphate hydrolases"/>
    <property type="match status" value="1"/>
</dbReference>
<evidence type="ECO:0000313" key="6">
    <source>
        <dbReference type="Proteomes" id="UP000193685"/>
    </source>
</evidence>
<feature type="region of interest" description="Disordered" evidence="3">
    <location>
        <begin position="250"/>
        <end position="269"/>
    </location>
</feature>
<comment type="caution">
    <text evidence="5">The sequence shown here is derived from an EMBL/GenBank/DDBJ whole genome shotgun (WGS) entry which is preliminary data.</text>
</comment>
<proteinExistence type="predicted"/>
<dbReference type="GO" id="GO:0005524">
    <property type="term" value="F:ATP binding"/>
    <property type="evidence" value="ECO:0007669"/>
    <property type="project" value="UniProtKB-KW"/>
</dbReference>
<name>A0A1Y2F0N6_PROLT</name>
<dbReference type="InterPro" id="IPR003593">
    <property type="entry name" value="AAA+_ATPase"/>
</dbReference>
<gene>
    <name evidence="5" type="ORF">BCR37DRAFT_350928</name>
</gene>
<keyword evidence="6" id="KW-1185">Reference proteome</keyword>
<organism evidence="5 6">
    <name type="scientific">Protomyces lactucae-debilis</name>
    <dbReference type="NCBI Taxonomy" id="2754530"/>
    <lineage>
        <taxon>Eukaryota</taxon>
        <taxon>Fungi</taxon>
        <taxon>Dikarya</taxon>
        <taxon>Ascomycota</taxon>
        <taxon>Taphrinomycotina</taxon>
        <taxon>Taphrinomycetes</taxon>
        <taxon>Taphrinales</taxon>
        <taxon>Protomycetaceae</taxon>
        <taxon>Protomyces</taxon>
    </lineage>
</organism>
<dbReference type="SUPFAM" id="SSF52540">
    <property type="entry name" value="P-loop containing nucleoside triphosphate hydrolases"/>
    <property type="match status" value="1"/>
</dbReference>
<dbReference type="Pfam" id="PF00005">
    <property type="entry name" value="ABC_tran"/>
    <property type="match status" value="1"/>
</dbReference>
<dbReference type="AlphaFoldDB" id="A0A1Y2F0N6"/>
<evidence type="ECO:0000256" key="2">
    <source>
        <dbReference type="ARBA" id="ARBA00022840"/>
    </source>
</evidence>
<dbReference type="GO" id="GO:0016887">
    <property type="term" value="F:ATP hydrolysis activity"/>
    <property type="evidence" value="ECO:0007669"/>
    <property type="project" value="InterPro"/>
</dbReference>
<dbReference type="InterPro" id="IPR027417">
    <property type="entry name" value="P-loop_NTPase"/>
</dbReference>
<dbReference type="STRING" id="56484.A0A1Y2F0N6"/>
<evidence type="ECO:0000256" key="3">
    <source>
        <dbReference type="SAM" id="MobiDB-lite"/>
    </source>
</evidence>
<feature type="domain" description="ABC transporter" evidence="4">
    <location>
        <begin position="5"/>
        <end position="231"/>
    </location>
</feature>
<dbReference type="Proteomes" id="UP000193685">
    <property type="component" value="Unassembled WGS sequence"/>
</dbReference>
<dbReference type="GeneID" id="63784639"/>
<keyword evidence="2" id="KW-0067">ATP-binding</keyword>
<evidence type="ECO:0000259" key="4">
    <source>
        <dbReference type="PROSITE" id="PS50893"/>
    </source>
</evidence>
<dbReference type="OrthoDB" id="6512918at2759"/>
<dbReference type="CDD" id="cd00267">
    <property type="entry name" value="ABC_ATPase"/>
    <property type="match status" value="1"/>
</dbReference>
<evidence type="ECO:0000313" key="5">
    <source>
        <dbReference type="EMBL" id="ORY77409.1"/>
    </source>
</evidence>
<dbReference type="InterPro" id="IPR003439">
    <property type="entry name" value="ABC_transporter-like_ATP-bd"/>
</dbReference>
<dbReference type="RefSeq" id="XP_040723030.1">
    <property type="nucleotide sequence ID" value="XM_040868040.1"/>
</dbReference>
<keyword evidence="1" id="KW-0547">Nucleotide-binding</keyword>
<dbReference type="EMBL" id="MCFI01000020">
    <property type="protein sequence ID" value="ORY77409.1"/>
    <property type="molecule type" value="Genomic_DNA"/>
</dbReference>
<dbReference type="OMA" id="YLGTEWV"/>
<dbReference type="SMART" id="SM00382">
    <property type="entry name" value="AAA"/>
    <property type="match status" value="1"/>
</dbReference>
<reference evidence="5 6" key="1">
    <citation type="submission" date="2016-07" db="EMBL/GenBank/DDBJ databases">
        <title>Pervasive Adenine N6-methylation of Active Genes in Fungi.</title>
        <authorList>
            <consortium name="DOE Joint Genome Institute"/>
            <person name="Mondo S.J."/>
            <person name="Dannebaum R.O."/>
            <person name="Kuo R.C."/>
            <person name="Labutti K."/>
            <person name="Haridas S."/>
            <person name="Kuo A."/>
            <person name="Salamov A."/>
            <person name="Ahrendt S.R."/>
            <person name="Lipzen A."/>
            <person name="Sullivan W."/>
            <person name="Andreopoulos W.B."/>
            <person name="Clum A."/>
            <person name="Lindquist E."/>
            <person name="Daum C."/>
            <person name="Ramamoorthy G.K."/>
            <person name="Gryganskyi A."/>
            <person name="Culley D."/>
            <person name="Magnuson J.K."/>
            <person name="James T.Y."/>
            <person name="O'Malley M.A."/>
            <person name="Stajich J.E."/>
            <person name="Spatafora J.W."/>
            <person name="Visel A."/>
            <person name="Grigoriev I.V."/>
        </authorList>
    </citation>
    <scope>NUCLEOTIDE SEQUENCE [LARGE SCALE GENOMIC DNA]</scope>
    <source>
        <strain evidence="5 6">12-1054</strain>
    </source>
</reference>
<dbReference type="PANTHER" id="PTHR43158:SF2">
    <property type="entry name" value="SKFA PEPTIDE EXPORT ATP-BINDING PROTEIN SKFE"/>
    <property type="match status" value="1"/>
</dbReference>